<sequence length="123" mass="12556">MVKFPTKHSSAPMTMDPRRLVADALPPLTLTSASTCRSQQANPMPRLGRIACVLAALALPAIGIAVADTVHRGIGPKAPQAAAPVTPSDGAAVPSGTVTVTPARALRAMRTAATSVRPGEIRS</sequence>
<evidence type="ECO:0000313" key="3">
    <source>
        <dbReference type="Proteomes" id="UP001157440"/>
    </source>
</evidence>
<dbReference type="EMBL" id="BSPL01000024">
    <property type="protein sequence ID" value="GLS73152.1"/>
    <property type="molecule type" value="Genomic_DNA"/>
</dbReference>
<dbReference type="Proteomes" id="UP001157440">
    <property type="component" value="Unassembled WGS sequence"/>
</dbReference>
<name>A0AA37WVI1_9HYPH</name>
<proteinExistence type="predicted"/>
<protein>
    <submittedName>
        <fullName evidence="2">Uncharacterized protein</fullName>
    </submittedName>
</protein>
<accession>A0AA37WVI1</accession>
<keyword evidence="3" id="KW-1185">Reference proteome</keyword>
<evidence type="ECO:0000313" key="2">
    <source>
        <dbReference type="EMBL" id="GLS73152.1"/>
    </source>
</evidence>
<dbReference type="AlphaFoldDB" id="A0AA37WVI1"/>
<comment type="caution">
    <text evidence="2">The sequence shown here is derived from an EMBL/GenBank/DDBJ whole genome shotgun (WGS) entry which is preliminary data.</text>
</comment>
<evidence type="ECO:0000256" key="1">
    <source>
        <dbReference type="SAM" id="MobiDB-lite"/>
    </source>
</evidence>
<feature type="region of interest" description="Disordered" evidence="1">
    <location>
        <begin position="77"/>
        <end position="96"/>
    </location>
</feature>
<gene>
    <name evidence="2" type="ORF">GCM10007890_51670</name>
</gene>
<reference evidence="3" key="1">
    <citation type="journal article" date="2019" name="Int. J. Syst. Evol. Microbiol.">
        <title>The Global Catalogue of Microorganisms (GCM) 10K type strain sequencing project: providing services to taxonomists for standard genome sequencing and annotation.</title>
        <authorList>
            <consortium name="The Broad Institute Genomics Platform"/>
            <consortium name="The Broad Institute Genome Sequencing Center for Infectious Disease"/>
            <person name="Wu L."/>
            <person name="Ma J."/>
        </authorList>
    </citation>
    <scope>NUCLEOTIDE SEQUENCE [LARGE SCALE GENOMIC DNA]</scope>
    <source>
        <strain evidence="3">NBRC 103632</strain>
    </source>
</reference>
<organism evidence="2 3">
    <name type="scientific">Methylobacterium tardum</name>
    <dbReference type="NCBI Taxonomy" id="374432"/>
    <lineage>
        <taxon>Bacteria</taxon>
        <taxon>Pseudomonadati</taxon>
        <taxon>Pseudomonadota</taxon>
        <taxon>Alphaproteobacteria</taxon>
        <taxon>Hyphomicrobiales</taxon>
        <taxon>Methylobacteriaceae</taxon>
        <taxon>Methylobacterium</taxon>
    </lineage>
</organism>